<protein>
    <submittedName>
        <fullName evidence="2">Uncharacterized protein</fullName>
    </submittedName>
</protein>
<sequence length="148" mass="16218">MSEASPLISPAASTTSFSTACTSISPTEITQPRYLQDEEQSQRQHKAPVRNYSRPQRRREITSQTLLLSSPLATLIYTASSTAAALPLTSMTSANIPPRYPVLNEKGNVLRKKRASGGRPERLVRMGGPEIRVVVTNSESDSEEFLCP</sequence>
<evidence type="ECO:0000256" key="1">
    <source>
        <dbReference type="SAM" id="MobiDB-lite"/>
    </source>
</evidence>
<evidence type="ECO:0000313" key="2">
    <source>
        <dbReference type="EMBL" id="KAF7510467.1"/>
    </source>
</evidence>
<comment type="caution">
    <text evidence="2">The sequence shown here is derived from an EMBL/GenBank/DDBJ whole genome shotgun (WGS) entry which is preliminary data.</text>
</comment>
<gene>
    <name evidence="2" type="ORF">GJ744_006313</name>
</gene>
<dbReference type="AlphaFoldDB" id="A0A8H7ALX7"/>
<proteinExistence type="predicted"/>
<keyword evidence="3" id="KW-1185">Reference proteome</keyword>
<dbReference type="EMBL" id="JAACFV010000029">
    <property type="protein sequence ID" value="KAF7510467.1"/>
    <property type="molecule type" value="Genomic_DNA"/>
</dbReference>
<evidence type="ECO:0000313" key="3">
    <source>
        <dbReference type="Proteomes" id="UP000606974"/>
    </source>
</evidence>
<name>A0A8H7ALX7_9EURO</name>
<reference evidence="2" key="1">
    <citation type="submission" date="2020-02" db="EMBL/GenBank/DDBJ databases">
        <authorList>
            <person name="Palmer J.M."/>
        </authorList>
    </citation>
    <scope>NUCLEOTIDE SEQUENCE</scope>
    <source>
        <strain evidence="2">EPUS1.4</strain>
        <tissue evidence="2">Thallus</tissue>
    </source>
</reference>
<accession>A0A8H7ALX7</accession>
<feature type="region of interest" description="Disordered" evidence="1">
    <location>
        <begin position="1"/>
        <end position="63"/>
    </location>
</feature>
<organism evidence="2 3">
    <name type="scientific">Endocarpon pusillum</name>
    <dbReference type="NCBI Taxonomy" id="364733"/>
    <lineage>
        <taxon>Eukaryota</taxon>
        <taxon>Fungi</taxon>
        <taxon>Dikarya</taxon>
        <taxon>Ascomycota</taxon>
        <taxon>Pezizomycotina</taxon>
        <taxon>Eurotiomycetes</taxon>
        <taxon>Chaetothyriomycetidae</taxon>
        <taxon>Verrucariales</taxon>
        <taxon>Verrucariaceae</taxon>
        <taxon>Endocarpon</taxon>
    </lineage>
</organism>
<feature type="compositionally biased region" description="Low complexity" evidence="1">
    <location>
        <begin position="9"/>
        <end position="25"/>
    </location>
</feature>
<dbReference type="Proteomes" id="UP000606974">
    <property type="component" value="Unassembled WGS sequence"/>
</dbReference>
<dbReference type="OrthoDB" id="10363665at2759"/>